<sequence length="180" mass="20916">MEQLNTITSQDEEGLVTLEPKPRQETKISKGKGEVDNNEQKPVSTKYKPRVPYPNATRKDHSDEQFGNEFEGSTWPFLSNSRGPIHEEQRLQIEELDEWWTHKPRTHDKPKLCQNKFNTFPNQLKVGDKVLLDAADPHIVTAKPNEEIPLTVYHIETAKHTGMLRTVWKQGKDFPQHELR</sequence>
<feature type="region of interest" description="Disordered" evidence="1">
    <location>
        <begin position="1"/>
        <end position="83"/>
    </location>
</feature>
<accession>A0A2P5XT64</accession>
<organism evidence="2 3">
    <name type="scientific">Gossypium barbadense</name>
    <name type="common">Sea Island cotton</name>
    <name type="synonym">Hibiscus barbadensis</name>
    <dbReference type="NCBI Taxonomy" id="3634"/>
    <lineage>
        <taxon>Eukaryota</taxon>
        <taxon>Viridiplantae</taxon>
        <taxon>Streptophyta</taxon>
        <taxon>Embryophyta</taxon>
        <taxon>Tracheophyta</taxon>
        <taxon>Spermatophyta</taxon>
        <taxon>Magnoliopsida</taxon>
        <taxon>eudicotyledons</taxon>
        <taxon>Gunneridae</taxon>
        <taxon>Pentapetalae</taxon>
        <taxon>rosids</taxon>
        <taxon>malvids</taxon>
        <taxon>Malvales</taxon>
        <taxon>Malvaceae</taxon>
        <taxon>Malvoideae</taxon>
        <taxon>Gossypium</taxon>
    </lineage>
</organism>
<evidence type="ECO:0000256" key="1">
    <source>
        <dbReference type="SAM" id="MobiDB-lite"/>
    </source>
</evidence>
<dbReference type="EMBL" id="KZ664282">
    <property type="protein sequence ID" value="PPS06474.1"/>
    <property type="molecule type" value="Genomic_DNA"/>
</dbReference>
<reference evidence="2 3" key="1">
    <citation type="submission" date="2015-01" db="EMBL/GenBank/DDBJ databases">
        <title>Genome of allotetraploid Gossypium barbadense reveals genomic plasticity and fiber elongation in cotton evolution.</title>
        <authorList>
            <person name="Chen X."/>
            <person name="Liu X."/>
            <person name="Zhao B."/>
            <person name="Zheng H."/>
            <person name="Hu Y."/>
            <person name="Lu G."/>
            <person name="Yang C."/>
            <person name="Chen J."/>
            <person name="Shan C."/>
            <person name="Zhang L."/>
            <person name="Zhou Y."/>
            <person name="Wang L."/>
            <person name="Guo W."/>
            <person name="Bai Y."/>
            <person name="Ruan J."/>
            <person name="Shangguan X."/>
            <person name="Mao Y."/>
            <person name="Jiang J."/>
            <person name="Zhu Y."/>
            <person name="Lei J."/>
            <person name="Kang H."/>
            <person name="Chen S."/>
            <person name="He X."/>
            <person name="Wang R."/>
            <person name="Wang Y."/>
            <person name="Chen J."/>
            <person name="Wang L."/>
            <person name="Yu S."/>
            <person name="Wang B."/>
            <person name="Wei J."/>
            <person name="Song S."/>
            <person name="Lu X."/>
            <person name="Gao Z."/>
            <person name="Gu W."/>
            <person name="Deng X."/>
            <person name="Ma D."/>
            <person name="Wang S."/>
            <person name="Liang W."/>
            <person name="Fang L."/>
            <person name="Cai C."/>
            <person name="Zhu X."/>
            <person name="Zhou B."/>
            <person name="Zhang Y."/>
            <person name="Chen Z."/>
            <person name="Xu S."/>
            <person name="Zhu R."/>
            <person name="Wang S."/>
            <person name="Zhang T."/>
            <person name="Zhao G."/>
        </authorList>
    </citation>
    <scope>NUCLEOTIDE SEQUENCE [LARGE SCALE GENOMIC DNA]</scope>
    <source>
        <strain evidence="3">cv. Xinhai21</strain>
        <tissue evidence="2">Leaf</tissue>
    </source>
</reference>
<name>A0A2P5XT64_GOSBA</name>
<proteinExistence type="predicted"/>
<dbReference type="AlphaFoldDB" id="A0A2P5XT64"/>
<protein>
    <submittedName>
        <fullName evidence="2">Uncharacterized protein</fullName>
    </submittedName>
</protein>
<feature type="compositionally biased region" description="Basic and acidic residues" evidence="1">
    <location>
        <begin position="20"/>
        <end position="39"/>
    </location>
</feature>
<evidence type="ECO:0000313" key="3">
    <source>
        <dbReference type="Proteomes" id="UP000239757"/>
    </source>
</evidence>
<evidence type="ECO:0000313" key="2">
    <source>
        <dbReference type="EMBL" id="PPS06474.1"/>
    </source>
</evidence>
<dbReference type="Proteomes" id="UP000239757">
    <property type="component" value="Unassembled WGS sequence"/>
</dbReference>
<gene>
    <name evidence="2" type="ORF">GOBAR_AA14171</name>
</gene>